<keyword evidence="2" id="KW-1185">Reference proteome</keyword>
<gene>
    <name evidence="1" type="ORF">BG006_006974</name>
</gene>
<accession>A0A9P5SLS9</accession>
<comment type="caution">
    <text evidence="1">The sequence shown here is derived from an EMBL/GenBank/DDBJ whole genome shotgun (WGS) entry which is preliminary data.</text>
</comment>
<protein>
    <submittedName>
        <fullName evidence="1">Uncharacterized protein</fullName>
    </submittedName>
</protein>
<proteinExistence type="predicted"/>
<evidence type="ECO:0000313" key="2">
    <source>
        <dbReference type="Proteomes" id="UP000696485"/>
    </source>
</evidence>
<sequence length="97" mass="10885">MVAIATVVTAHHRDQHHFANKALTCVPKTKVKEPHPFMIYSASFDSVLSKPIYNWELVGGWHSSEYLVQVAACAISDRTTGCDWFKRHDACILEDVG</sequence>
<dbReference type="AlphaFoldDB" id="A0A9P5SLS9"/>
<name>A0A9P5SLS9_9FUNG</name>
<reference evidence="1" key="1">
    <citation type="journal article" date="2020" name="Fungal Divers.">
        <title>Resolving the Mortierellaceae phylogeny through synthesis of multi-gene phylogenetics and phylogenomics.</title>
        <authorList>
            <person name="Vandepol N."/>
            <person name="Liber J."/>
            <person name="Desiro A."/>
            <person name="Na H."/>
            <person name="Kennedy M."/>
            <person name="Barry K."/>
            <person name="Grigoriev I.V."/>
            <person name="Miller A.N."/>
            <person name="O'Donnell K."/>
            <person name="Stajich J.E."/>
            <person name="Bonito G."/>
        </authorList>
    </citation>
    <scope>NUCLEOTIDE SEQUENCE</scope>
    <source>
        <strain evidence="1">NVP1</strain>
    </source>
</reference>
<evidence type="ECO:0000313" key="1">
    <source>
        <dbReference type="EMBL" id="KAF9330041.1"/>
    </source>
</evidence>
<dbReference type="Proteomes" id="UP000696485">
    <property type="component" value="Unassembled WGS sequence"/>
</dbReference>
<organism evidence="1 2">
    <name type="scientific">Podila minutissima</name>
    <dbReference type="NCBI Taxonomy" id="64525"/>
    <lineage>
        <taxon>Eukaryota</taxon>
        <taxon>Fungi</taxon>
        <taxon>Fungi incertae sedis</taxon>
        <taxon>Mucoromycota</taxon>
        <taxon>Mortierellomycotina</taxon>
        <taxon>Mortierellomycetes</taxon>
        <taxon>Mortierellales</taxon>
        <taxon>Mortierellaceae</taxon>
        <taxon>Podila</taxon>
    </lineage>
</organism>
<dbReference type="EMBL" id="JAAAUY010000427">
    <property type="protein sequence ID" value="KAF9330041.1"/>
    <property type="molecule type" value="Genomic_DNA"/>
</dbReference>